<dbReference type="GO" id="GO:0016740">
    <property type="term" value="F:transferase activity"/>
    <property type="evidence" value="ECO:0007669"/>
    <property type="project" value="UniProtKB-KW"/>
</dbReference>
<dbReference type="Pfam" id="PF08843">
    <property type="entry name" value="AbiEii"/>
    <property type="match status" value="1"/>
</dbReference>
<protein>
    <submittedName>
        <fullName evidence="1">Nucleotidyl transferase AbiEii/AbiGii toxin family protein</fullName>
    </submittedName>
</protein>
<comment type="caution">
    <text evidence="1">The sequence shown here is derived from an EMBL/GenBank/DDBJ whole genome shotgun (WGS) entry which is preliminary data.</text>
</comment>
<dbReference type="RefSeq" id="WP_151419012.1">
    <property type="nucleotide sequence ID" value="NZ_VMRG01000001.1"/>
</dbReference>
<evidence type="ECO:0000313" key="2">
    <source>
        <dbReference type="Proteomes" id="UP000327458"/>
    </source>
</evidence>
<evidence type="ECO:0000313" key="1">
    <source>
        <dbReference type="EMBL" id="KAA6231726.1"/>
    </source>
</evidence>
<proteinExistence type="predicted"/>
<dbReference type="EMBL" id="VMRG01000001">
    <property type="protein sequence ID" value="KAA6231726.1"/>
    <property type="molecule type" value="Genomic_DNA"/>
</dbReference>
<dbReference type="AlphaFoldDB" id="A0A5M8I874"/>
<dbReference type="InterPro" id="IPR014942">
    <property type="entry name" value="AbiEii"/>
</dbReference>
<accession>A0A5M8I874</accession>
<sequence>MLPTSCYVKCFSLPDLFAGKMYTLLFSNQKTRVSGRDWFDFEWFVRHSIPLSLSHFVVRANQSGHLIEAIQMLGAGALIAGQTTAPRMQ</sequence>
<gene>
    <name evidence="1" type="ORF">FP507_00320</name>
</gene>
<reference evidence="1 2" key="1">
    <citation type="submission" date="2019-07" db="EMBL/GenBank/DDBJ databases">
        <title>Draft genome Sequence of Chlorobium phaeovibrioides sp. strain PhvTcv-s14, from the Phylum Chlorobi.</title>
        <authorList>
            <person name="Babenko V."/>
            <person name="Boldyreva D."/>
            <person name="Kanygina A."/>
            <person name="Selezneva O."/>
            <person name="Akopiyan T."/>
            <person name="Lunina O."/>
        </authorList>
    </citation>
    <scope>NUCLEOTIDE SEQUENCE [LARGE SCALE GENOMIC DNA]</scope>
    <source>
        <strain evidence="1 2">GrTcv12</strain>
    </source>
</reference>
<dbReference type="Proteomes" id="UP000327458">
    <property type="component" value="Unassembled WGS sequence"/>
</dbReference>
<name>A0A5M8I874_CHLPH</name>
<keyword evidence="1" id="KW-0808">Transferase</keyword>
<organism evidence="1 2">
    <name type="scientific">Chlorobium phaeovibrioides</name>
    <dbReference type="NCBI Taxonomy" id="1094"/>
    <lineage>
        <taxon>Bacteria</taxon>
        <taxon>Pseudomonadati</taxon>
        <taxon>Chlorobiota</taxon>
        <taxon>Chlorobiia</taxon>
        <taxon>Chlorobiales</taxon>
        <taxon>Chlorobiaceae</taxon>
        <taxon>Chlorobium/Pelodictyon group</taxon>
        <taxon>Chlorobium</taxon>
    </lineage>
</organism>